<dbReference type="Proteomes" id="UP000622648">
    <property type="component" value="Unassembled WGS sequence"/>
</dbReference>
<reference evidence="2" key="1">
    <citation type="journal article" date="2014" name="Int. J. Syst. Evol. Microbiol.">
        <title>Complete genome of a new Firmicutes species belonging to the dominant human colonic microbiota ('Ruminococcus bicirculans') reveals two chromosomes and a selective capacity to utilize plant glucans.</title>
        <authorList>
            <consortium name="NISC Comparative Sequencing Program"/>
            <person name="Wegmann U."/>
            <person name="Louis P."/>
            <person name="Goesmann A."/>
            <person name="Henrissat B."/>
            <person name="Duncan S.H."/>
            <person name="Flint H.J."/>
        </authorList>
    </citation>
    <scope>NUCLEOTIDE SEQUENCE</scope>
    <source>
        <strain evidence="2">CGMCC 1.15644</strain>
    </source>
</reference>
<name>A0A4R2H8B6_9SPHI</name>
<evidence type="ECO:0000313" key="4">
    <source>
        <dbReference type="Proteomes" id="UP000295684"/>
    </source>
</evidence>
<dbReference type="EMBL" id="SLWO01000007">
    <property type="protein sequence ID" value="TCO21644.1"/>
    <property type="molecule type" value="Genomic_DNA"/>
</dbReference>
<accession>A0A4R2H8B6</accession>
<dbReference type="OrthoDB" id="761382at2"/>
<evidence type="ECO:0008006" key="6">
    <source>
        <dbReference type="Google" id="ProtNLM"/>
    </source>
</evidence>
<comment type="caution">
    <text evidence="3">The sequence shown here is derived from an EMBL/GenBank/DDBJ whole genome shotgun (WGS) entry which is preliminary data.</text>
</comment>
<evidence type="ECO:0000256" key="1">
    <source>
        <dbReference type="SAM" id="SignalP"/>
    </source>
</evidence>
<dbReference type="EMBL" id="BMJO01000001">
    <property type="protein sequence ID" value="GGE40072.1"/>
    <property type="molecule type" value="Genomic_DNA"/>
</dbReference>
<reference evidence="3 4" key="3">
    <citation type="submission" date="2019-03" db="EMBL/GenBank/DDBJ databases">
        <title>Genomic Encyclopedia of Type Strains, Phase IV (KMG-IV): sequencing the most valuable type-strain genomes for metagenomic binning, comparative biology and taxonomic classification.</title>
        <authorList>
            <person name="Goeker M."/>
        </authorList>
    </citation>
    <scope>NUCLEOTIDE SEQUENCE [LARGE SCALE GENOMIC DNA]</scope>
    <source>
        <strain evidence="3 4">DSM 103236</strain>
    </source>
</reference>
<evidence type="ECO:0000313" key="3">
    <source>
        <dbReference type="EMBL" id="TCO21644.1"/>
    </source>
</evidence>
<feature type="chain" id="PRO_5020377519" description="DUF4397 domain-containing protein" evidence="1">
    <location>
        <begin position="24"/>
        <end position="195"/>
    </location>
</feature>
<dbReference type="Proteomes" id="UP000295684">
    <property type="component" value="Unassembled WGS sequence"/>
</dbReference>
<reference evidence="2" key="4">
    <citation type="submission" date="2024-05" db="EMBL/GenBank/DDBJ databases">
        <authorList>
            <person name="Sun Q."/>
            <person name="Zhou Y."/>
        </authorList>
    </citation>
    <scope>NUCLEOTIDE SEQUENCE</scope>
    <source>
        <strain evidence="2">CGMCC 1.15644</strain>
    </source>
</reference>
<gene>
    <name evidence="3" type="ORF">EV200_107241</name>
    <name evidence="2" type="ORF">GCM10011413_02290</name>
</gene>
<organism evidence="3 4">
    <name type="scientific">Pedobacter psychrotolerans</name>
    <dbReference type="NCBI Taxonomy" id="1843235"/>
    <lineage>
        <taxon>Bacteria</taxon>
        <taxon>Pseudomonadati</taxon>
        <taxon>Bacteroidota</taxon>
        <taxon>Sphingobacteriia</taxon>
        <taxon>Sphingobacteriales</taxon>
        <taxon>Sphingobacteriaceae</taxon>
        <taxon>Pedobacter</taxon>
    </lineage>
</organism>
<evidence type="ECO:0000313" key="2">
    <source>
        <dbReference type="EMBL" id="GGE40072.1"/>
    </source>
</evidence>
<protein>
    <recommendedName>
        <fullName evidence="6">DUF4397 domain-containing protein</fullName>
    </recommendedName>
</protein>
<keyword evidence="5" id="KW-1185">Reference proteome</keyword>
<dbReference type="PROSITE" id="PS51257">
    <property type="entry name" value="PROKAR_LIPOPROTEIN"/>
    <property type="match status" value="1"/>
</dbReference>
<proteinExistence type="predicted"/>
<reference evidence="5" key="2">
    <citation type="journal article" date="2019" name="Int. J. Syst. Evol. Microbiol.">
        <title>The Global Catalogue of Microorganisms (GCM) 10K type strain sequencing project: providing services to taxonomists for standard genome sequencing and annotation.</title>
        <authorList>
            <consortium name="The Broad Institute Genomics Platform"/>
            <consortium name="The Broad Institute Genome Sequencing Center for Infectious Disease"/>
            <person name="Wu L."/>
            <person name="Ma J."/>
        </authorList>
    </citation>
    <scope>NUCLEOTIDE SEQUENCE [LARGE SCALE GENOMIC DNA]</scope>
    <source>
        <strain evidence="5">CGMCC 1.15644</strain>
    </source>
</reference>
<sequence length="195" mass="20154">MKNILSKVMVAASVIVLSMTACKKDPNAEKEVSGTGATTIELAKGTAISATGTVGTSVVTLNYIVGEKLFPSKVIPKLTVYYLTNTQTSASAVSSSVRTQLYTATNVSLAPTATPVASAPVVTAIGAYGNANNIVWGLTYTFKLSDIGKGLFTVSNNVASQSRGTSIIIVAQDASNTTLAEYTFALSEFGLRAAL</sequence>
<dbReference type="RefSeq" id="WP_132535166.1">
    <property type="nucleotide sequence ID" value="NZ_BMJO01000001.1"/>
</dbReference>
<keyword evidence="1" id="KW-0732">Signal</keyword>
<dbReference type="AlphaFoldDB" id="A0A4R2H8B6"/>
<evidence type="ECO:0000313" key="5">
    <source>
        <dbReference type="Proteomes" id="UP000622648"/>
    </source>
</evidence>
<feature type="signal peptide" evidence="1">
    <location>
        <begin position="1"/>
        <end position="23"/>
    </location>
</feature>